<dbReference type="Gene3D" id="3.40.50.360">
    <property type="match status" value="1"/>
</dbReference>
<dbReference type="OrthoDB" id="2146857at2"/>
<dbReference type="SUPFAM" id="SSF52218">
    <property type="entry name" value="Flavoproteins"/>
    <property type="match status" value="1"/>
</dbReference>
<keyword evidence="3" id="KW-1185">Reference proteome</keyword>
<dbReference type="Pfam" id="PF12724">
    <property type="entry name" value="Flavodoxin_5"/>
    <property type="match status" value="1"/>
</dbReference>
<dbReference type="GO" id="GO:0016651">
    <property type="term" value="F:oxidoreductase activity, acting on NAD(P)H"/>
    <property type="evidence" value="ECO:0007669"/>
    <property type="project" value="UniProtKB-ARBA"/>
</dbReference>
<dbReference type="InterPro" id="IPR001226">
    <property type="entry name" value="Flavodoxin_CS"/>
</dbReference>
<dbReference type="EMBL" id="FNFK01000018">
    <property type="protein sequence ID" value="SDK23444.1"/>
    <property type="molecule type" value="Genomic_DNA"/>
</dbReference>
<gene>
    <name evidence="2" type="ORF">SAMN04488098_101832</name>
</gene>
<dbReference type="RefSeq" id="WP_091266577.1">
    <property type="nucleotide sequence ID" value="NZ_FNFK01000018.1"/>
</dbReference>
<dbReference type="InterPro" id="IPR026816">
    <property type="entry name" value="Flavodoxin_dom"/>
</dbReference>
<name>A0A1G9A9D5_9LACT</name>
<organism evidence="2 3">
    <name type="scientific">Alkalibacterium thalassium</name>
    <dbReference type="NCBI Taxonomy" id="426701"/>
    <lineage>
        <taxon>Bacteria</taxon>
        <taxon>Bacillati</taxon>
        <taxon>Bacillota</taxon>
        <taxon>Bacilli</taxon>
        <taxon>Lactobacillales</taxon>
        <taxon>Carnobacteriaceae</taxon>
        <taxon>Alkalibacterium</taxon>
    </lineage>
</organism>
<dbReference type="GO" id="GO:0010181">
    <property type="term" value="F:FMN binding"/>
    <property type="evidence" value="ECO:0007669"/>
    <property type="project" value="InterPro"/>
</dbReference>
<evidence type="ECO:0000259" key="1">
    <source>
        <dbReference type="PROSITE" id="PS50902"/>
    </source>
</evidence>
<protein>
    <submittedName>
        <fullName evidence="2">Flavodoxin domain-containing protein</fullName>
    </submittedName>
</protein>
<dbReference type="STRING" id="426701.SAMN04488098_101832"/>
<evidence type="ECO:0000313" key="3">
    <source>
        <dbReference type="Proteomes" id="UP000199433"/>
    </source>
</evidence>
<dbReference type="PROSITE" id="PS00201">
    <property type="entry name" value="FLAVODOXIN"/>
    <property type="match status" value="1"/>
</dbReference>
<sequence length="179" mass="20203">MAEIVIIYTSETGMTKQYAKWISQELGSGCLILEEVTAEEFLHADLIVFGSGVRGGRMRKLKSFHYKLKKSGWTGPVVYFATGGAPYDEQTVSEIIASSFHLSEGRSVPFFYFESGLNFEDMMGWSRAVMKLYRFIIEKRKGKSETDIGTIQALSESYDHSSPDYIRPLIKDVQKRTGA</sequence>
<reference evidence="3" key="1">
    <citation type="submission" date="2016-10" db="EMBL/GenBank/DDBJ databases">
        <authorList>
            <person name="Varghese N."/>
            <person name="Submissions S."/>
        </authorList>
    </citation>
    <scope>NUCLEOTIDE SEQUENCE [LARGE SCALE GENOMIC DNA]</scope>
    <source>
        <strain evidence="3">DSM 19181</strain>
    </source>
</reference>
<dbReference type="InterPro" id="IPR029039">
    <property type="entry name" value="Flavoprotein-like_sf"/>
</dbReference>
<dbReference type="Proteomes" id="UP000199433">
    <property type="component" value="Unassembled WGS sequence"/>
</dbReference>
<feature type="domain" description="Flavodoxin-like" evidence="1">
    <location>
        <begin position="4"/>
        <end position="179"/>
    </location>
</feature>
<evidence type="ECO:0000313" key="2">
    <source>
        <dbReference type="EMBL" id="SDK23444.1"/>
    </source>
</evidence>
<accession>A0A1G9A9D5</accession>
<dbReference type="InterPro" id="IPR008254">
    <property type="entry name" value="Flavodoxin/NO_synth"/>
</dbReference>
<proteinExistence type="predicted"/>
<dbReference type="GO" id="GO:0009055">
    <property type="term" value="F:electron transfer activity"/>
    <property type="evidence" value="ECO:0007669"/>
    <property type="project" value="InterPro"/>
</dbReference>
<dbReference type="PROSITE" id="PS50902">
    <property type="entry name" value="FLAVODOXIN_LIKE"/>
    <property type="match status" value="1"/>
</dbReference>
<dbReference type="AlphaFoldDB" id="A0A1G9A9D5"/>